<comment type="caution">
    <text evidence="2">The sequence shown here is derived from an EMBL/GenBank/DDBJ whole genome shotgun (WGS) entry which is preliminary data.</text>
</comment>
<feature type="region of interest" description="Disordered" evidence="1">
    <location>
        <begin position="44"/>
        <end position="90"/>
    </location>
</feature>
<dbReference type="PROSITE" id="PS00284">
    <property type="entry name" value="SERPIN"/>
    <property type="match status" value="1"/>
</dbReference>
<dbReference type="EMBL" id="LWDX02021448">
    <property type="protein sequence ID" value="OEL32368.1"/>
    <property type="molecule type" value="Genomic_DNA"/>
</dbReference>
<evidence type="ECO:0000256" key="1">
    <source>
        <dbReference type="SAM" id="MobiDB-lite"/>
    </source>
</evidence>
<dbReference type="InterPro" id="IPR036186">
    <property type="entry name" value="Serpin_sf"/>
</dbReference>
<evidence type="ECO:0000313" key="3">
    <source>
        <dbReference type="Proteomes" id="UP000095767"/>
    </source>
</evidence>
<reference evidence="2 3" key="1">
    <citation type="submission" date="2016-09" db="EMBL/GenBank/DDBJ databases">
        <title>The draft genome of Dichanthelium oligosanthes: A C3 panicoid grass species.</title>
        <authorList>
            <person name="Studer A.J."/>
            <person name="Schnable J.C."/>
            <person name="Brutnell T.P."/>
        </authorList>
    </citation>
    <scope>NUCLEOTIDE SEQUENCE [LARGE SCALE GENOMIC DNA]</scope>
    <source>
        <strain evidence="3">cv. Kellogg 1175</strain>
        <tissue evidence="2">Leaf</tissue>
    </source>
</reference>
<dbReference type="InterPro" id="IPR023795">
    <property type="entry name" value="Serpin_CS"/>
</dbReference>
<protein>
    <submittedName>
        <fullName evidence="2">Uncharacterized protein</fullName>
    </submittedName>
</protein>
<organism evidence="2 3">
    <name type="scientific">Dichanthelium oligosanthes</name>
    <dbReference type="NCBI Taxonomy" id="888268"/>
    <lineage>
        <taxon>Eukaryota</taxon>
        <taxon>Viridiplantae</taxon>
        <taxon>Streptophyta</taxon>
        <taxon>Embryophyta</taxon>
        <taxon>Tracheophyta</taxon>
        <taxon>Spermatophyta</taxon>
        <taxon>Magnoliopsida</taxon>
        <taxon>Liliopsida</taxon>
        <taxon>Poales</taxon>
        <taxon>Poaceae</taxon>
        <taxon>PACMAD clade</taxon>
        <taxon>Panicoideae</taxon>
        <taxon>Panicodae</taxon>
        <taxon>Paniceae</taxon>
        <taxon>Dichantheliinae</taxon>
        <taxon>Dichanthelium</taxon>
    </lineage>
</organism>
<proteinExistence type="predicted"/>
<dbReference type="InterPro" id="IPR042185">
    <property type="entry name" value="Serpin_sf_2"/>
</dbReference>
<dbReference type="AlphaFoldDB" id="A0A1E5W535"/>
<gene>
    <name evidence="2" type="ORF">BAE44_0006615</name>
</gene>
<dbReference type="Proteomes" id="UP000095767">
    <property type="component" value="Unassembled WGS sequence"/>
</dbReference>
<name>A0A1E5W535_9POAL</name>
<dbReference type="SUPFAM" id="SSF56574">
    <property type="entry name" value="Serpins"/>
    <property type="match status" value="1"/>
</dbReference>
<dbReference type="Gene3D" id="2.30.39.10">
    <property type="entry name" value="Alpha-1-antitrypsin, domain 1"/>
    <property type="match status" value="1"/>
</dbReference>
<evidence type="ECO:0000313" key="2">
    <source>
        <dbReference type="EMBL" id="OEL32368.1"/>
    </source>
</evidence>
<sequence>MGFGGARVEALVDFVADHPFLFLIKEELSGVVVFAGQAIIAASRGSRCGPPGTRPPSRGRKTRTSSQSRRPPVHVLDQGGHQRRGGFRRASGQSIALAIKYWMRKHVIALASRLLTV</sequence>
<accession>A0A1E5W535</accession>
<keyword evidence="3" id="KW-1185">Reference proteome</keyword>